<dbReference type="Proteomes" id="UP000683360">
    <property type="component" value="Unassembled WGS sequence"/>
</dbReference>
<evidence type="ECO:0000313" key="3">
    <source>
        <dbReference type="EMBL" id="CAG2195389.1"/>
    </source>
</evidence>
<feature type="transmembrane region" description="Helical" evidence="2">
    <location>
        <begin position="79"/>
        <end position="96"/>
    </location>
</feature>
<reference evidence="3" key="1">
    <citation type="submission" date="2021-03" db="EMBL/GenBank/DDBJ databases">
        <authorList>
            <person name="Bekaert M."/>
        </authorList>
    </citation>
    <scope>NUCLEOTIDE SEQUENCE</scope>
</reference>
<dbReference type="EMBL" id="CAJPWZ010000517">
    <property type="protein sequence ID" value="CAG2195389.1"/>
    <property type="molecule type" value="Genomic_DNA"/>
</dbReference>
<keyword evidence="4" id="KW-1185">Reference proteome</keyword>
<protein>
    <recommendedName>
        <fullName evidence="5">DUF268 domain-containing protein</fullName>
    </recommendedName>
</protein>
<keyword evidence="2" id="KW-1133">Transmembrane helix</keyword>
<dbReference type="OrthoDB" id="428346at2759"/>
<comment type="caution">
    <text evidence="3">The sequence shown here is derived from an EMBL/GenBank/DDBJ whole genome shotgun (WGS) entry which is preliminary data.</text>
</comment>
<gene>
    <name evidence="3" type="ORF">MEDL_10351</name>
</gene>
<proteinExistence type="predicted"/>
<sequence>MHTSASREPPDGAATLTHSPPVHIHNYSDTNLKNIVSGDNGNEDDLSSSLNNNDVEPDNNGRSISTDNQKMDNVKHRKMFGVVLFVIVILCTEYFVQPIVNSKTCLINMYNNKRNTSIRYTPDPRKPSDPLDTIRLDCGQLCNTTRKGSPGLFFDHITSSINCGKIFRNKNIDRAHGLLHAPKTIPKNMMIEFTMNNRIPVSKWYWDTELYLGKKAKKPVWSEQLIEDWINMAKQGKLSGTYGTADTNGLRDGLKHAPHIKNGRVMVIGSEIPWVEACVLEAGAREVVTLEYGSIISQHPKVKTIVPFDFRMRYLNNTLGTFDAIVTYSSIEHSGLGRYGDALNPWGDIIAIARAWCVTKIGGSLTIGIPYNHDHEELVFNAHRVYGKIRYPYLTTNWKQLYRGKCGQQIHIFTKSK</sequence>
<dbReference type="AlphaFoldDB" id="A0A8S3QJF5"/>
<dbReference type="Pfam" id="PF03269">
    <property type="entry name" value="DUF268"/>
    <property type="match status" value="1"/>
</dbReference>
<dbReference type="InterPro" id="IPR004951">
    <property type="entry name" value="DUF268_CAE_spp"/>
</dbReference>
<feature type="region of interest" description="Disordered" evidence="1">
    <location>
        <begin position="36"/>
        <end position="69"/>
    </location>
</feature>
<feature type="region of interest" description="Disordered" evidence="1">
    <location>
        <begin position="1"/>
        <end position="22"/>
    </location>
</feature>
<name>A0A8S3QJF5_MYTED</name>
<organism evidence="3 4">
    <name type="scientific">Mytilus edulis</name>
    <name type="common">Blue mussel</name>
    <dbReference type="NCBI Taxonomy" id="6550"/>
    <lineage>
        <taxon>Eukaryota</taxon>
        <taxon>Metazoa</taxon>
        <taxon>Spiralia</taxon>
        <taxon>Lophotrochozoa</taxon>
        <taxon>Mollusca</taxon>
        <taxon>Bivalvia</taxon>
        <taxon>Autobranchia</taxon>
        <taxon>Pteriomorphia</taxon>
        <taxon>Mytilida</taxon>
        <taxon>Mytiloidea</taxon>
        <taxon>Mytilidae</taxon>
        <taxon>Mytilinae</taxon>
        <taxon>Mytilus</taxon>
    </lineage>
</organism>
<accession>A0A8S3QJF5</accession>
<evidence type="ECO:0008006" key="5">
    <source>
        <dbReference type="Google" id="ProtNLM"/>
    </source>
</evidence>
<evidence type="ECO:0000256" key="1">
    <source>
        <dbReference type="SAM" id="MobiDB-lite"/>
    </source>
</evidence>
<evidence type="ECO:0000256" key="2">
    <source>
        <dbReference type="SAM" id="Phobius"/>
    </source>
</evidence>
<keyword evidence="2" id="KW-0472">Membrane</keyword>
<evidence type="ECO:0000313" key="4">
    <source>
        <dbReference type="Proteomes" id="UP000683360"/>
    </source>
</evidence>
<keyword evidence="2" id="KW-0812">Transmembrane</keyword>